<keyword evidence="3" id="KW-1185">Reference proteome</keyword>
<protein>
    <submittedName>
        <fullName evidence="2">YbhB/YbcL family Raf kinase inhibitor-like protein</fullName>
    </submittedName>
</protein>
<dbReference type="PANTHER" id="PTHR30289:SF1">
    <property type="entry name" value="PEBP (PHOSPHATIDYLETHANOLAMINE-BINDING PROTEIN) FAMILY PROTEIN"/>
    <property type="match status" value="1"/>
</dbReference>
<evidence type="ECO:0000256" key="1">
    <source>
        <dbReference type="SAM" id="MobiDB-lite"/>
    </source>
</evidence>
<dbReference type="InterPro" id="IPR036610">
    <property type="entry name" value="PEBP-like_sf"/>
</dbReference>
<dbReference type="AlphaFoldDB" id="A0A6B0SEB9"/>
<dbReference type="EMBL" id="WUUU01000016">
    <property type="protein sequence ID" value="MXR19818.1"/>
    <property type="molecule type" value="Genomic_DNA"/>
</dbReference>
<reference evidence="2 3" key="1">
    <citation type="submission" date="2019-12" db="EMBL/GenBank/DDBJ databases">
        <title>Isolation and characterization of three novel carbon monoxide-oxidizing members of Halobacteria from salione crusts and soils.</title>
        <authorList>
            <person name="Myers M.R."/>
            <person name="King G.M."/>
        </authorList>
    </citation>
    <scope>NUCLEOTIDE SEQUENCE [LARGE SCALE GENOMIC DNA]</scope>
    <source>
        <strain evidence="2 3">PCN9</strain>
    </source>
</reference>
<dbReference type="Pfam" id="PF01161">
    <property type="entry name" value="PBP"/>
    <property type="match status" value="1"/>
</dbReference>
<comment type="caution">
    <text evidence="2">The sequence shown here is derived from an EMBL/GenBank/DDBJ whole genome shotgun (WGS) entry which is preliminary data.</text>
</comment>
<dbReference type="Gene3D" id="3.90.280.10">
    <property type="entry name" value="PEBP-like"/>
    <property type="match status" value="1"/>
</dbReference>
<evidence type="ECO:0000313" key="3">
    <source>
        <dbReference type="Proteomes" id="UP000471521"/>
    </source>
</evidence>
<gene>
    <name evidence="2" type="ORF">GRX66_04075</name>
</gene>
<dbReference type="OrthoDB" id="28720at2157"/>
<name>A0A6B0SEB9_9EURY</name>
<accession>A0A6B0SEB9</accession>
<sequence length="152" mass="16392">MSLQLASSAFEDGGSIPEEYGYDAENVNPPLSVSGVPEDAASLALVVDDPDAMEPAGKVWDHWTVWNIPPEVEQIPSGWNPEAEGASEGTNDFDERGYGGPAPPDREHTYQFKLYALDTRLDLGASSGREEVEAEIEGHELDDAVLEGTYAP</sequence>
<dbReference type="InterPro" id="IPR008914">
    <property type="entry name" value="PEBP"/>
</dbReference>
<proteinExistence type="predicted"/>
<feature type="compositionally biased region" description="Basic and acidic residues" evidence="1">
    <location>
        <begin position="128"/>
        <end position="142"/>
    </location>
</feature>
<feature type="region of interest" description="Disordered" evidence="1">
    <location>
        <begin position="72"/>
        <end position="107"/>
    </location>
</feature>
<evidence type="ECO:0000313" key="2">
    <source>
        <dbReference type="EMBL" id="MXR19818.1"/>
    </source>
</evidence>
<dbReference type="Proteomes" id="UP000471521">
    <property type="component" value="Unassembled WGS sequence"/>
</dbReference>
<organism evidence="2 3">
    <name type="scientific">Halobacterium bonnevillei</name>
    <dbReference type="NCBI Taxonomy" id="2692200"/>
    <lineage>
        <taxon>Archaea</taxon>
        <taxon>Methanobacteriati</taxon>
        <taxon>Methanobacteriota</taxon>
        <taxon>Stenosarchaea group</taxon>
        <taxon>Halobacteria</taxon>
        <taxon>Halobacteriales</taxon>
        <taxon>Halobacteriaceae</taxon>
        <taxon>Halobacterium</taxon>
    </lineage>
</organism>
<dbReference type="NCBIfam" id="TIGR00481">
    <property type="entry name" value="YbhB/YbcL family Raf kinase inhibitor-like protein"/>
    <property type="match status" value="1"/>
</dbReference>
<feature type="region of interest" description="Disordered" evidence="1">
    <location>
        <begin position="126"/>
        <end position="152"/>
    </location>
</feature>
<dbReference type="InterPro" id="IPR005247">
    <property type="entry name" value="YbhB_YbcL/LppC-like"/>
</dbReference>
<dbReference type="PANTHER" id="PTHR30289">
    <property type="entry name" value="UNCHARACTERIZED PROTEIN YBCL-RELATED"/>
    <property type="match status" value="1"/>
</dbReference>
<dbReference type="SUPFAM" id="SSF49777">
    <property type="entry name" value="PEBP-like"/>
    <property type="match status" value="1"/>
</dbReference>
<dbReference type="CDD" id="cd00865">
    <property type="entry name" value="PEBP_bact_arch"/>
    <property type="match status" value="1"/>
</dbReference>
<dbReference type="RefSeq" id="WP_159525390.1">
    <property type="nucleotide sequence ID" value="NZ_WUUU01000016.1"/>
</dbReference>
<feature type="region of interest" description="Disordered" evidence="1">
    <location>
        <begin position="1"/>
        <end position="32"/>
    </location>
</feature>